<dbReference type="Proteomes" id="UP001372338">
    <property type="component" value="Unassembled WGS sequence"/>
</dbReference>
<evidence type="ECO:0000313" key="3">
    <source>
        <dbReference type="Proteomes" id="UP001372338"/>
    </source>
</evidence>
<keyword evidence="3" id="KW-1185">Reference proteome</keyword>
<organism evidence="2 3">
    <name type="scientific">Crotalaria pallida</name>
    <name type="common">Smooth rattlebox</name>
    <name type="synonym">Crotalaria striata</name>
    <dbReference type="NCBI Taxonomy" id="3830"/>
    <lineage>
        <taxon>Eukaryota</taxon>
        <taxon>Viridiplantae</taxon>
        <taxon>Streptophyta</taxon>
        <taxon>Embryophyta</taxon>
        <taxon>Tracheophyta</taxon>
        <taxon>Spermatophyta</taxon>
        <taxon>Magnoliopsida</taxon>
        <taxon>eudicotyledons</taxon>
        <taxon>Gunneridae</taxon>
        <taxon>Pentapetalae</taxon>
        <taxon>rosids</taxon>
        <taxon>fabids</taxon>
        <taxon>Fabales</taxon>
        <taxon>Fabaceae</taxon>
        <taxon>Papilionoideae</taxon>
        <taxon>50 kb inversion clade</taxon>
        <taxon>genistoids sensu lato</taxon>
        <taxon>core genistoids</taxon>
        <taxon>Crotalarieae</taxon>
        <taxon>Crotalaria</taxon>
    </lineage>
</organism>
<evidence type="ECO:0000256" key="1">
    <source>
        <dbReference type="SAM" id="MobiDB-lite"/>
    </source>
</evidence>
<sequence>MAGLQQYNFFPTDLFYPKPQPSSNNNPTVLPLQIPNNTEDKNQQQQQQQPRSMVKASPLVYTHKRQQTLSRVDGKVSKFPTNNKLSWVLWLDQEEGSEAF</sequence>
<dbReference type="AlphaFoldDB" id="A0AAN9E104"/>
<comment type="caution">
    <text evidence="2">The sequence shown here is derived from an EMBL/GenBank/DDBJ whole genome shotgun (WGS) entry which is preliminary data.</text>
</comment>
<protein>
    <submittedName>
        <fullName evidence="2">Uncharacterized protein</fullName>
    </submittedName>
</protein>
<feature type="region of interest" description="Disordered" evidence="1">
    <location>
        <begin position="14"/>
        <end position="56"/>
    </location>
</feature>
<dbReference type="PANTHER" id="PTHR38223:SF1">
    <property type="match status" value="1"/>
</dbReference>
<dbReference type="PANTHER" id="PTHR38223">
    <property type="match status" value="1"/>
</dbReference>
<proteinExistence type="predicted"/>
<dbReference type="EMBL" id="JAYWIO010000008">
    <property type="protein sequence ID" value="KAK7244483.1"/>
    <property type="molecule type" value="Genomic_DNA"/>
</dbReference>
<gene>
    <name evidence="2" type="ORF">RIF29_39306</name>
</gene>
<name>A0AAN9E104_CROPI</name>
<accession>A0AAN9E104</accession>
<evidence type="ECO:0000313" key="2">
    <source>
        <dbReference type="EMBL" id="KAK7244483.1"/>
    </source>
</evidence>
<reference evidence="2 3" key="1">
    <citation type="submission" date="2024-01" db="EMBL/GenBank/DDBJ databases">
        <title>The genomes of 5 underutilized Papilionoideae crops provide insights into root nodulation and disease resistanc.</title>
        <authorList>
            <person name="Yuan L."/>
        </authorList>
    </citation>
    <scope>NUCLEOTIDE SEQUENCE [LARGE SCALE GENOMIC DNA]</scope>
    <source>
        <strain evidence="2">ZHUSHIDOU_FW_LH</strain>
        <tissue evidence="2">Leaf</tissue>
    </source>
</reference>